<reference evidence="1 2" key="1">
    <citation type="journal article" date="2021" name="Nat. Commun.">
        <title>Genetic determinants of endophytism in the Arabidopsis root mycobiome.</title>
        <authorList>
            <person name="Mesny F."/>
            <person name="Miyauchi S."/>
            <person name="Thiergart T."/>
            <person name="Pickel B."/>
            <person name="Atanasova L."/>
            <person name="Karlsson M."/>
            <person name="Huettel B."/>
            <person name="Barry K.W."/>
            <person name="Haridas S."/>
            <person name="Chen C."/>
            <person name="Bauer D."/>
            <person name="Andreopoulos W."/>
            <person name="Pangilinan J."/>
            <person name="LaButti K."/>
            <person name="Riley R."/>
            <person name="Lipzen A."/>
            <person name="Clum A."/>
            <person name="Drula E."/>
            <person name="Henrissat B."/>
            <person name="Kohler A."/>
            <person name="Grigoriev I.V."/>
            <person name="Martin F.M."/>
            <person name="Hacquard S."/>
        </authorList>
    </citation>
    <scope>NUCLEOTIDE SEQUENCE [LARGE SCALE GENOMIC DNA]</scope>
    <source>
        <strain evidence="1 2">MPI-SDFR-AT-0079</strain>
    </source>
</reference>
<evidence type="ECO:0000313" key="1">
    <source>
        <dbReference type="EMBL" id="KAH6636910.1"/>
    </source>
</evidence>
<proteinExistence type="predicted"/>
<accession>A0ACB7PG00</accession>
<comment type="caution">
    <text evidence="1">The sequence shown here is derived from an EMBL/GenBank/DDBJ whole genome shotgun (WGS) entry which is preliminary data.</text>
</comment>
<name>A0ACB7PG00_9PEZI</name>
<evidence type="ECO:0000313" key="2">
    <source>
        <dbReference type="Proteomes" id="UP000724584"/>
    </source>
</evidence>
<protein>
    <submittedName>
        <fullName evidence="1">Uncharacterized protein</fullName>
    </submittedName>
</protein>
<organism evidence="1 2">
    <name type="scientific">Chaetomium tenue</name>
    <dbReference type="NCBI Taxonomy" id="1854479"/>
    <lineage>
        <taxon>Eukaryota</taxon>
        <taxon>Fungi</taxon>
        <taxon>Dikarya</taxon>
        <taxon>Ascomycota</taxon>
        <taxon>Pezizomycotina</taxon>
        <taxon>Sordariomycetes</taxon>
        <taxon>Sordariomycetidae</taxon>
        <taxon>Sordariales</taxon>
        <taxon>Chaetomiaceae</taxon>
        <taxon>Chaetomium</taxon>
    </lineage>
</organism>
<sequence>MTSTSKSGKARGFINRVFRRSKNACGFLLNKDQISGMVRDVEHAQKQLSMALTLASINASESWRSNANQVLGTIKAEMVNHGKTLEKIEENGRLRRAVLEVDPQTIQILGGNAPPIPASTKQPGNPVDFVKGFGNAIKRKLTRQPPKHPLNPNGSVNRATGGTGDDTYEADNESDDDCEPPARQPTAATVPAGDPCGRGPNVVEYGLILRDGKYFQVPLDSEEYNAAAGPSGNAGLGLDHSPAAIRVDEVVESMSDKELDRAQHRPLEELMSGFVTSAPITSYPSDAETATDEPPAVTINIRPPTYVLVAENVSLASCRDGEGAKLSVCIADAWVEGVFCIVEPCSAELKDKCRHITLELEDGPGFAESPPCKIGLDGMRFLDEAAGNVSSSGQSAPPSSVLPSTRQCFRGPCYHTKLLDAQHNRTRCALPIRLSARAVSSELAAPPVTPEPPAEAGNFEWWLRNADNLDVAVRRKAREVSPGSKSSRFGPSDESDDDEYVCELLQEVIQDEAAEIPDKIEWHTFVQFLVLAHKRGWQMPERPCVQARRWVSLFKPPSSFDADNNNNNNDDGDDDDDGSGDALAWLWVMWKLQMVKEFRVLSSIVQRQARNPISHCWQAGPGSRFGIELPDTVIRPLDQKRLEALSRVRDMVSREIEQQRQTYLQVTAAPRSLPQDIRTLTSSLSFGYLTLEGERWLPGDDPTRSLPEFSGVSFDGVSAAVRSMIDLRGWAVDWVLPGGMPNRAAALSILVSVASPLLHTLTGPNRDTTSHQVIVQYPESSPVRFAALVEQVENEEWGVDLTATGS</sequence>
<dbReference type="Proteomes" id="UP000724584">
    <property type="component" value="Unassembled WGS sequence"/>
</dbReference>
<dbReference type="EMBL" id="JAGIZQ010000003">
    <property type="protein sequence ID" value="KAH6636910.1"/>
    <property type="molecule type" value="Genomic_DNA"/>
</dbReference>
<gene>
    <name evidence="1" type="ORF">F5144DRAFT_200402</name>
</gene>
<keyword evidence="2" id="KW-1185">Reference proteome</keyword>